<evidence type="ECO:0000313" key="2">
    <source>
        <dbReference type="EMBL" id="KAF0046661.1"/>
    </source>
</evidence>
<reference evidence="2 3" key="1">
    <citation type="submission" date="2019-06" db="EMBL/GenBank/DDBJ databases">
        <title>Draft genomes of female and male turbot (Scophthalmus maximus).</title>
        <authorList>
            <person name="Xu H."/>
            <person name="Xu X.-W."/>
            <person name="Shao C."/>
            <person name="Chen S."/>
        </authorList>
    </citation>
    <scope>NUCLEOTIDE SEQUENCE [LARGE SCALE GENOMIC DNA]</scope>
    <source>
        <strain evidence="2">Ysfricsl-2016a</strain>
        <tissue evidence="2">Blood</tissue>
    </source>
</reference>
<accession>A0A6A4TVG0</accession>
<organism evidence="2 3">
    <name type="scientific">Scophthalmus maximus</name>
    <name type="common">Turbot</name>
    <name type="synonym">Psetta maxima</name>
    <dbReference type="NCBI Taxonomy" id="52904"/>
    <lineage>
        <taxon>Eukaryota</taxon>
        <taxon>Metazoa</taxon>
        <taxon>Chordata</taxon>
        <taxon>Craniata</taxon>
        <taxon>Vertebrata</taxon>
        <taxon>Euteleostomi</taxon>
        <taxon>Actinopterygii</taxon>
        <taxon>Neopterygii</taxon>
        <taxon>Teleostei</taxon>
        <taxon>Neoteleostei</taxon>
        <taxon>Acanthomorphata</taxon>
        <taxon>Carangaria</taxon>
        <taxon>Pleuronectiformes</taxon>
        <taxon>Pleuronectoidei</taxon>
        <taxon>Scophthalmidae</taxon>
        <taxon>Scophthalmus</taxon>
    </lineage>
</organism>
<proteinExistence type="predicted"/>
<dbReference type="AlphaFoldDB" id="A0A6A4TVG0"/>
<feature type="region of interest" description="Disordered" evidence="1">
    <location>
        <begin position="70"/>
        <end position="97"/>
    </location>
</feature>
<feature type="compositionally biased region" description="Polar residues" evidence="1">
    <location>
        <begin position="1"/>
        <end position="11"/>
    </location>
</feature>
<dbReference type="EMBL" id="VEVO01000001">
    <property type="protein sequence ID" value="KAF0046661.1"/>
    <property type="molecule type" value="Genomic_DNA"/>
</dbReference>
<evidence type="ECO:0000256" key="1">
    <source>
        <dbReference type="SAM" id="MobiDB-lite"/>
    </source>
</evidence>
<name>A0A6A4TVG0_SCOMX</name>
<comment type="caution">
    <text evidence="2">The sequence shown here is derived from an EMBL/GenBank/DDBJ whole genome shotgun (WGS) entry which is preliminary data.</text>
</comment>
<feature type="region of interest" description="Disordered" evidence="1">
    <location>
        <begin position="1"/>
        <end position="53"/>
    </location>
</feature>
<evidence type="ECO:0000313" key="3">
    <source>
        <dbReference type="Proteomes" id="UP000438429"/>
    </source>
</evidence>
<feature type="compositionally biased region" description="Basic and acidic residues" evidence="1">
    <location>
        <begin position="86"/>
        <end position="97"/>
    </location>
</feature>
<protein>
    <submittedName>
        <fullName evidence="2">Uncharacterized protein</fullName>
    </submittedName>
</protein>
<sequence length="113" mass="12780">MDDNYSPQSSMEDCIAASGKRRGTRYRDDDDDDDDGDGAGRKEATLSGSHVVSGKDCDISRAEDLILDRKASSVERGRRRRRRGEKKKEKEKLQRSDHVKQIVWKQRGEVAGV</sequence>
<dbReference type="Proteomes" id="UP000438429">
    <property type="component" value="Unassembled WGS sequence"/>
</dbReference>
<gene>
    <name evidence="2" type="ORF">F2P81_000294</name>
</gene>